<evidence type="ECO:0000313" key="3">
    <source>
        <dbReference type="RefSeq" id="XP_071930463.1"/>
    </source>
</evidence>
<feature type="transmembrane region" description="Helical" evidence="1">
    <location>
        <begin position="121"/>
        <end position="142"/>
    </location>
</feature>
<gene>
    <name evidence="3" type="primary">LOC113725998</name>
</gene>
<dbReference type="PANTHER" id="PTHR36888">
    <property type="entry name" value="TETRATRICOPEPTIDE-LIKE HELICAL DOMAIN-CONTAINING PROTEIN-RELATED"/>
    <property type="match status" value="1"/>
</dbReference>
<name>A0ABM4WFA8_COFAR</name>
<feature type="transmembrane region" description="Helical" evidence="1">
    <location>
        <begin position="97"/>
        <end position="115"/>
    </location>
</feature>
<sequence length="750" mass="84601">MNILIARRLVLQLDPQFSTRNFIFHPSPLGQKNLNFINLSPRKCSFTTKMIPFCSNAASASVDYYGGWDHPQLGGNFGHSSGYDQLRSFLGFGDKKYYVFVYLLGFICALAISRVKVSSIIGFPACAIVFAVGFSVGFSNGGHISFSGAKKRPKDQNSKESIGKMRDLVDLLSGFDAKFVSLKNGIKDCIDCNQVSLNDLGTFLKNLESINLDALDAKSVAEDCIGNILAEDQDTERDLSQKSSRKKKEVGDNGFSFGQFFVNLFQERPKIPKPIKMRDLSKRELKNVEVNHREQGNILASSVEQRTSKSLYNRSAENENEGLRGPTYQYHNINRGKANNLVNGARRMNVVAENEYLKYAETRDAVKEVLKSNKYTYQKRRLDCMSNQEVSWKQSHAGEVERWSSHDRSLESMDFRVSLKHRKTKTSFGQEEKMDNLAGNFEDFDSVKRGENEDYGSFIRGESVISDTRHSQTMDEYTVASEDMEFSTCLAEANVLLKEAKECLVLQGDDEAAEKFLCKSAELLLQALNIRPMSLLAVGQLGNTYLLHGELKLRLSRQLRALLTGNEASVDKWDTAEDLVSRNYKISSILADVCEECEELLINAGRKYRLALSIDGNDVRAMYNWGLALFFRAQLLADVGPGAARDADEVFLAAIDKFDAMMSKSNIHAPDALFRWGAALQQRSRLRPRKSKEKVKLLQQARRLYEDALDFDSENVQVREALSSCVSELKYWPKQREVKPHVSSCKMLPC</sequence>
<accession>A0ABM4WFA8</accession>
<protein>
    <submittedName>
        <fullName evidence="3">Uncharacterized protein</fullName>
    </submittedName>
</protein>
<proteinExistence type="predicted"/>
<keyword evidence="2" id="KW-1185">Reference proteome</keyword>
<dbReference type="GeneID" id="113725998"/>
<dbReference type="Gene3D" id="1.25.40.10">
    <property type="entry name" value="Tetratricopeptide repeat domain"/>
    <property type="match status" value="1"/>
</dbReference>
<keyword evidence="1" id="KW-0472">Membrane</keyword>
<reference evidence="3" key="1">
    <citation type="submission" date="2025-08" db="UniProtKB">
        <authorList>
            <consortium name="RefSeq"/>
        </authorList>
    </citation>
    <scope>IDENTIFICATION</scope>
    <source>
        <tissue evidence="3">Leaves</tissue>
    </source>
</reference>
<dbReference type="SUPFAM" id="SSF48452">
    <property type="entry name" value="TPR-like"/>
    <property type="match status" value="1"/>
</dbReference>
<organism evidence="2 3">
    <name type="scientific">Coffea arabica</name>
    <name type="common">Arabian coffee</name>
    <dbReference type="NCBI Taxonomy" id="13443"/>
    <lineage>
        <taxon>Eukaryota</taxon>
        <taxon>Viridiplantae</taxon>
        <taxon>Streptophyta</taxon>
        <taxon>Embryophyta</taxon>
        <taxon>Tracheophyta</taxon>
        <taxon>Spermatophyta</taxon>
        <taxon>Magnoliopsida</taxon>
        <taxon>eudicotyledons</taxon>
        <taxon>Gunneridae</taxon>
        <taxon>Pentapetalae</taxon>
        <taxon>asterids</taxon>
        <taxon>lamiids</taxon>
        <taxon>Gentianales</taxon>
        <taxon>Rubiaceae</taxon>
        <taxon>Ixoroideae</taxon>
        <taxon>Gardenieae complex</taxon>
        <taxon>Bertiereae - Coffeeae clade</taxon>
        <taxon>Coffeeae</taxon>
        <taxon>Coffea</taxon>
    </lineage>
</organism>
<dbReference type="PANTHER" id="PTHR36888:SF2">
    <property type="entry name" value="TETRATRICOPEPTIDE REPEAT (TPR)-LIKE SUPERFAMILY PROTEIN"/>
    <property type="match status" value="1"/>
</dbReference>
<evidence type="ECO:0000256" key="1">
    <source>
        <dbReference type="SAM" id="Phobius"/>
    </source>
</evidence>
<keyword evidence="1" id="KW-1133">Transmembrane helix</keyword>
<keyword evidence="1" id="KW-0812">Transmembrane</keyword>
<dbReference type="Proteomes" id="UP001652660">
    <property type="component" value="Chromosome 2c"/>
</dbReference>
<evidence type="ECO:0000313" key="2">
    <source>
        <dbReference type="Proteomes" id="UP001652660"/>
    </source>
</evidence>
<dbReference type="InterPro" id="IPR011990">
    <property type="entry name" value="TPR-like_helical_dom_sf"/>
</dbReference>
<dbReference type="RefSeq" id="XP_071930463.1">
    <property type="nucleotide sequence ID" value="XM_072074362.1"/>
</dbReference>